<dbReference type="InterPro" id="IPR035919">
    <property type="entry name" value="EAL_sf"/>
</dbReference>
<dbReference type="PROSITE" id="PS50887">
    <property type="entry name" value="GGDEF"/>
    <property type="match status" value="1"/>
</dbReference>
<dbReference type="PROSITE" id="PS50112">
    <property type="entry name" value="PAS"/>
    <property type="match status" value="1"/>
</dbReference>
<dbReference type="InterPro" id="IPR000160">
    <property type="entry name" value="GGDEF_dom"/>
</dbReference>
<dbReference type="Pfam" id="PF13426">
    <property type="entry name" value="PAS_9"/>
    <property type="match status" value="1"/>
</dbReference>
<dbReference type="SMART" id="SM00267">
    <property type="entry name" value="GGDEF"/>
    <property type="match status" value="1"/>
</dbReference>
<accession>A0A7T4N8S5</accession>
<dbReference type="SMART" id="SM00052">
    <property type="entry name" value="EAL"/>
    <property type="match status" value="1"/>
</dbReference>
<dbReference type="InterPro" id="IPR035965">
    <property type="entry name" value="PAS-like_dom_sf"/>
</dbReference>
<dbReference type="InterPro" id="IPR052155">
    <property type="entry name" value="Biofilm_reg_signaling"/>
</dbReference>
<dbReference type="NCBIfam" id="TIGR00254">
    <property type="entry name" value="GGDEF"/>
    <property type="match status" value="1"/>
</dbReference>
<dbReference type="Proteomes" id="UP000595610">
    <property type="component" value="Chromosome 2"/>
</dbReference>
<keyword evidence="1" id="KW-1133">Transmembrane helix</keyword>
<evidence type="ECO:0000259" key="4">
    <source>
        <dbReference type="PROSITE" id="PS50887"/>
    </source>
</evidence>
<gene>
    <name evidence="5" type="ORF">I6I06_20330</name>
</gene>
<feature type="domain" description="PAS" evidence="2">
    <location>
        <begin position="243"/>
        <end position="316"/>
    </location>
</feature>
<dbReference type="EMBL" id="CP066076">
    <property type="protein sequence ID" value="QQC67302.1"/>
    <property type="molecule type" value="Genomic_DNA"/>
</dbReference>
<proteinExistence type="predicted"/>
<dbReference type="AlphaFoldDB" id="A0A7T4N8S5"/>
<organism evidence="5 6">
    <name type="scientific">Paraburkholderia ginsengisoli</name>
    <dbReference type="NCBI Taxonomy" id="311231"/>
    <lineage>
        <taxon>Bacteria</taxon>
        <taxon>Pseudomonadati</taxon>
        <taxon>Pseudomonadota</taxon>
        <taxon>Betaproteobacteria</taxon>
        <taxon>Burkholderiales</taxon>
        <taxon>Burkholderiaceae</taxon>
        <taxon>Paraburkholderia</taxon>
    </lineage>
</organism>
<dbReference type="InterPro" id="IPR000014">
    <property type="entry name" value="PAS"/>
</dbReference>
<dbReference type="CDD" id="cd00130">
    <property type="entry name" value="PAS"/>
    <property type="match status" value="1"/>
</dbReference>
<dbReference type="Gene3D" id="3.30.70.270">
    <property type="match status" value="1"/>
</dbReference>
<dbReference type="SUPFAM" id="SSF55785">
    <property type="entry name" value="PYP-like sensor domain (PAS domain)"/>
    <property type="match status" value="1"/>
</dbReference>
<dbReference type="PANTHER" id="PTHR44757">
    <property type="entry name" value="DIGUANYLATE CYCLASE DGCP"/>
    <property type="match status" value="1"/>
</dbReference>
<dbReference type="InterPro" id="IPR029787">
    <property type="entry name" value="Nucleotide_cyclase"/>
</dbReference>
<dbReference type="NCBIfam" id="TIGR00229">
    <property type="entry name" value="sensory_box"/>
    <property type="match status" value="1"/>
</dbReference>
<dbReference type="CDD" id="cd01949">
    <property type="entry name" value="GGDEF"/>
    <property type="match status" value="1"/>
</dbReference>
<keyword evidence="6" id="KW-1185">Reference proteome</keyword>
<dbReference type="Pfam" id="PF00990">
    <property type="entry name" value="GGDEF"/>
    <property type="match status" value="1"/>
</dbReference>
<evidence type="ECO:0000313" key="5">
    <source>
        <dbReference type="EMBL" id="QQC67302.1"/>
    </source>
</evidence>
<dbReference type="PANTHER" id="PTHR44757:SF4">
    <property type="entry name" value="DIGUANYLATE CYCLASE DGCE-RELATED"/>
    <property type="match status" value="1"/>
</dbReference>
<dbReference type="Gene3D" id="3.30.450.20">
    <property type="entry name" value="PAS domain"/>
    <property type="match status" value="1"/>
</dbReference>
<dbReference type="PROSITE" id="PS50883">
    <property type="entry name" value="EAL"/>
    <property type="match status" value="1"/>
</dbReference>
<evidence type="ECO:0000313" key="6">
    <source>
        <dbReference type="Proteomes" id="UP000595610"/>
    </source>
</evidence>
<sequence>MKNPSKYLNAQLLRITGPFLLAVLAVLILATVSIRVMSSARTYIVGESLWSKEQKDAIFYAQVYAETGSEDAYKQYLATADNLRKLRSVRLEFARGAPDPAFARTALIDSGIAPEDVGDVIWVSRIFRHTGYFSEAMSYWSRGDLELEQLDQIVRTLREKLQSGTQVGGVTDYLKQRIWQINVEIRPLASKFSDVISAAFRRTATLLLATDLYASILLMLLSTLHVRRSILERRQIEIALRESEARAKATLGSIGEAVIVTGSSGYVEFINAAAERISGRPAADCVGKRLHETLRLVHEGSREPVNPVSNKLTEPGEAGLAADMLLLRGDGKEIFVQAVTSPISDDASDSDTNGYVLILRNMTREREYRENVAWQALHDALTGLVNRAEFERRLRVALQTPREDPLAKETSALLFLDLDRFRVVNDTCGHAAGDSMLREVAKRFQQCLRANDTLARFGGDEFGVLLQNYCSSDIERVTEELRTCLNEFVFMWEAQPCTTSVSVGVLKIVDIDGGMTVEQALRLADVACYMAKERGRNRVQLADLCDSELLHYVDEASWGRRVKQAMEADEFCLYVQPIVEINEASSLGAPRGYHAELLLRMNARSSGGGVVAPGLFIPAAERYGLMPAIDRWVIRTALERLSRIETPYFAQYGINLSGSSIGDERFLDFVREQFVRTGVAPSLICFEITETAAIANLTPAVRFMRELTRMGCRFALDDFGAGMSSFGYLKQLPVEYLKIDGSFVRDISHDAVSCDIVAAINDMGHAMKCKTIAEYVGSAEVLEALRRLGVDCAQGYYLGQPAPWIEAEVCTQEV</sequence>
<evidence type="ECO:0000256" key="1">
    <source>
        <dbReference type="SAM" id="Phobius"/>
    </source>
</evidence>
<evidence type="ECO:0000259" key="3">
    <source>
        <dbReference type="PROSITE" id="PS50883"/>
    </source>
</evidence>
<dbReference type="Gene3D" id="3.20.20.450">
    <property type="entry name" value="EAL domain"/>
    <property type="match status" value="1"/>
</dbReference>
<dbReference type="CDD" id="cd01948">
    <property type="entry name" value="EAL"/>
    <property type="match status" value="1"/>
</dbReference>
<dbReference type="InterPro" id="IPR043128">
    <property type="entry name" value="Rev_trsase/Diguanyl_cyclase"/>
</dbReference>
<dbReference type="RefSeq" id="WP_167335673.1">
    <property type="nucleotide sequence ID" value="NZ_CP066076.1"/>
</dbReference>
<feature type="transmembrane region" description="Helical" evidence="1">
    <location>
        <begin position="12"/>
        <end position="34"/>
    </location>
</feature>
<feature type="domain" description="GGDEF" evidence="4">
    <location>
        <begin position="409"/>
        <end position="544"/>
    </location>
</feature>
<dbReference type="InterPro" id="IPR001633">
    <property type="entry name" value="EAL_dom"/>
</dbReference>
<name>A0A7T4N8S5_9BURK</name>
<keyword evidence="1" id="KW-0812">Transmembrane</keyword>
<protein>
    <submittedName>
        <fullName evidence="5">EAL domain-containing protein</fullName>
    </submittedName>
</protein>
<dbReference type="SMART" id="SM00091">
    <property type="entry name" value="PAS"/>
    <property type="match status" value="1"/>
</dbReference>
<reference evidence="5 6" key="1">
    <citation type="submission" date="2020-12" db="EMBL/GenBank/DDBJ databases">
        <title>FDA dAtabase for Regulatory Grade micrObial Sequences (FDA-ARGOS): Supporting development and validation of Infectious Disease Dx tests.</title>
        <authorList>
            <person name="Nelson B."/>
            <person name="Plummer A."/>
            <person name="Tallon L."/>
            <person name="Sadzewicz L."/>
            <person name="Zhao X."/>
            <person name="Boylan J."/>
            <person name="Ott S."/>
            <person name="Bowen H."/>
            <person name="Vavikolanu K."/>
            <person name="Mehta A."/>
            <person name="Aluvathingal J."/>
            <person name="Nadendla S."/>
            <person name="Myers T."/>
            <person name="Yan Y."/>
            <person name="Sichtig H."/>
        </authorList>
    </citation>
    <scope>NUCLEOTIDE SEQUENCE [LARGE SCALE GENOMIC DNA]</scope>
    <source>
        <strain evidence="5 6">FDAARGOS_1049</strain>
    </source>
</reference>
<dbReference type="KEGG" id="pgis:I6I06_20330"/>
<dbReference type="GO" id="GO:0003824">
    <property type="term" value="F:catalytic activity"/>
    <property type="evidence" value="ECO:0007669"/>
    <property type="project" value="UniProtKB-ARBA"/>
</dbReference>
<dbReference type="Pfam" id="PF00563">
    <property type="entry name" value="EAL"/>
    <property type="match status" value="1"/>
</dbReference>
<dbReference type="SUPFAM" id="SSF55073">
    <property type="entry name" value="Nucleotide cyclase"/>
    <property type="match status" value="1"/>
</dbReference>
<keyword evidence="1" id="KW-0472">Membrane</keyword>
<feature type="domain" description="EAL" evidence="3">
    <location>
        <begin position="555"/>
        <end position="814"/>
    </location>
</feature>
<dbReference type="SUPFAM" id="SSF141868">
    <property type="entry name" value="EAL domain-like"/>
    <property type="match status" value="1"/>
</dbReference>
<dbReference type="FunFam" id="3.30.70.270:FF:000001">
    <property type="entry name" value="Diguanylate cyclase domain protein"/>
    <property type="match status" value="1"/>
</dbReference>
<evidence type="ECO:0000259" key="2">
    <source>
        <dbReference type="PROSITE" id="PS50112"/>
    </source>
</evidence>